<gene>
    <name evidence="1" type="ORF">ARMGADRAFT_1018896</name>
</gene>
<dbReference type="AlphaFoldDB" id="A0A2H3CX65"/>
<keyword evidence="2" id="KW-1185">Reference proteome</keyword>
<accession>A0A2H3CX65</accession>
<dbReference type="Proteomes" id="UP000217790">
    <property type="component" value="Unassembled WGS sequence"/>
</dbReference>
<dbReference type="EMBL" id="KZ293703">
    <property type="protein sequence ID" value="PBK83782.1"/>
    <property type="molecule type" value="Genomic_DNA"/>
</dbReference>
<organism evidence="1 2">
    <name type="scientific">Armillaria gallica</name>
    <name type="common">Bulbous honey fungus</name>
    <name type="synonym">Armillaria bulbosa</name>
    <dbReference type="NCBI Taxonomy" id="47427"/>
    <lineage>
        <taxon>Eukaryota</taxon>
        <taxon>Fungi</taxon>
        <taxon>Dikarya</taxon>
        <taxon>Basidiomycota</taxon>
        <taxon>Agaricomycotina</taxon>
        <taxon>Agaricomycetes</taxon>
        <taxon>Agaricomycetidae</taxon>
        <taxon>Agaricales</taxon>
        <taxon>Marasmiineae</taxon>
        <taxon>Physalacriaceae</taxon>
        <taxon>Armillaria</taxon>
    </lineage>
</organism>
<sequence>MDHSTILVRRLRHPVISTSIVVDKSSSLLTTKTVELTSTDGNMETLIWKTRKSAVTLRHCDDTMPRMITQYERDSSAIDG</sequence>
<evidence type="ECO:0000313" key="2">
    <source>
        <dbReference type="Proteomes" id="UP000217790"/>
    </source>
</evidence>
<evidence type="ECO:0000313" key="1">
    <source>
        <dbReference type="EMBL" id="PBK83782.1"/>
    </source>
</evidence>
<proteinExistence type="predicted"/>
<name>A0A2H3CX65_ARMGA</name>
<protein>
    <submittedName>
        <fullName evidence="1">Uncharacterized protein</fullName>
    </submittedName>
</protein>
<dbReference type="InParanoid" id="A0A2H3CX65"/>
<reference evidence="2" key="1">
    <citation type="journal article" date="2017" name="Nat. Ecol. Evol.">
        <title>Genome expansion and lineage-specific genetic innovations in the forest pathogenic fungi Armillaria.</title>
        <authorList>
            <person name="Sipos G."/>
            <person name="Prasanna A.N."/>
            <person name="Walter M.C."/>
            <person name="O'Connor E."/>
            <person name="Balint B."/>
            <person name="Krizsan K."/>
            <person name="Kiss B."/>
            <person name="Hess J."/>
            <person name="Varga T."/>
            <person name="Slot J."/>
            <person name="Riley R."/>
            <person name="Boka B."/>
            <person name="Rigling D."/>
            <person name="Barry K."/>
            <person name="Lee J."/>
            <person name="Mihaltcheva S."/>
            <person name="LaButti K."/>
            <person name="Lipzen A."/>
            <person name="Waldron R."/>
            <person name="Moloney N.M."/>
            <person name="Sperisen C."/>
            <person name="Kredics L."/>
            <person name="Vagvoelgyi C."/>
            <person name="Patrignani A."/>
            <person name="Fitzpatrick D."/>
            <person name="Nagy I."/>
            <person name="Doyle S."/>
            <person name="Anderson J.B."/>
            <person name="Grigoriev I.V."/>
            <person name="Gueldener U."/>
            <person name="Muensterkoetter M."/>
            <person name="Nagy L.G."/>
        </authorList>
    </citation>
    <scope>NUCLEOTIDE SEQUENCE [LARGE SCALE GENOMIC DNA]</scope>
    <source>
        <strain evidence="2">Ar21-2</strain>
    </source>
</reference>